<dbReference type="Proteomes" id="UP000182248">
    <property type="component" value="Unassembled WGS sequence"/>
</dbReference>
<dbReference type="Pfam" id="PF04326">
    <property type="entry name" value="SLFN_AlbA_2"/>
    <property type="match status" value="1"/>
</dbReference>
<feature type="domain" description="DUF5929" evidence="2">
    <location>
        <begin position="157"/>
        <end position="385"/>
    </location>
</feature>
<reference evidence="3 4" key="1">
    <citation type="submission" date="2016-11" db="EMBL/GenBank/DDBJ databases">
        <authorList>
            <person name="Jaros S."/>
            <person name="Januszkiewicz K."/>
            <person name="Wedrychowicz H."/>
        </authorList>
    </citation>
    <scope>NUCLEOTIDE SEQUENCE [LARGE SCALE GENOMIC DNA]</scope>
    <source>
        <strain evidence="3 4">CGMCC 1.12145</strain>
    </source>
</reference>
<dbReference type="InterPro" id="IPR038461">
    <property type="entry name" value="Schlafen_AlbA_2_dom_sf"/>
</dbReference>
<accession>A0A1K1P5F0</accession>
<dbReference type="Pfam" id="PF19351">
    <property type="entry name" value="DUF5929"/>
    <property type="match status" value="1"/>
</dbReference>
<proteinExistence type="predicted"/>
<evidence type="ECO:0000259" key="2">
    <source>
        <dbReference type="Pfam" id="PF19351"/>
    </source>
</evidence>
<dbReference type="InterPro" id="IPR007421">
    <property type="entry name" value="Schlafen_AlbA_2_dom"/>
</dbReference>
<keyword evidence="3" id="KW-0238">DNA-binding</keyword>
<dbReference type="OrthoDB" id="1150046at2"/>
<name>A0A1K1P5F0_9FLAO</name>
<evidence type="ECO:0000313" key="4">
    <source>
        <dbReference type="Proteomes" id="UP000182248"/>
    </source>
</evidence>
<dbReference type="AlphaFoldDB" id="A0A1K1P5F0"/>
<dbReference type="RefSeq" id="WP_072316856.1">
    <property type="nucleotide sequence ID" value="NZ_FPJE01000007.1"/>
</dbReference>
<dbReference type="InterPro" id="IPR045973">
    <property type="entry name" value="DUF5929"/>
</dbReference>
<keyword evidence="4" id="KW-1185">Reference proteome</keyword>
<sequence>MINKRLLVKSLLAHNDENSFYDKKRFINIGEKEGKAKFLKHVCALANSNPENNSFIVVGVEDEDNRIVGTDFFDDSKIQNLVNAYLDNPPFISYENIPFPHLPEGKVVGLVTIRSNGKLCSLRRNIWKYYGGSVFFRDGSMSMPKVFDIKIKDTNSKVVAEIEQHARNNIELTLNGVIDFINNKHKDLESHYKVFKEQFVVCWAGVAKKVSQPEDKGGDKIYYSRVDIELINEQVRLFYSALDEVEITADDSAFSMTEYVHLGLNQHQKYYPLETVTITFNDNGSYKIDSTLLFEPPQYDKKLLHHVYNTNNVLLDKLKKGVPLSTVEKKDMVNLPATYLICALNGFEDAKEKLDDYRWIIKEYDRSVYESLKESLRVLRKVKYN</sequence>
<organism evidence="3 4">
    <name type="scientific">Sinomicrobium oceani</name>
    <dbReference type="NCBI Taxonomy" id="1150368"/>
    <lineage>
        <taxon>Bacteria</taxon>
        <taxon>Pseudomonadati</taxon>
        <taxon>Bacteroidota</taxon>
        <taxon>Flavobacteriia</taxon>
        <taxon>Flavobacteriales</taxon>
        <taxon>Flavobacteriaceae</taxon>
        <taxon>Sinomicrobium</taxon>
    </lineage>
</organism>
<feature type="domain" description="Schlafen AlbA-2" evidence="1">
    <location>
        <begin position="17"/>
        <end position="143"/>
    </location>
</feature>
<evidence type="ECO:0000259" key="1">
    <source>
        <dbReference type="Pfam" id="PF04326"/>
    </source>
</evidence>
<dbReference type="GO" id="GO:0003677">
    <property type="term" value="F:DNA binding"/>
    <property type="evidence" value="ECO:0007669"/>
    <property type="project" value="UniProtKB-KW"/>
</dbReference>
<gene>
    <name evidence="3" type="ORF">SAMN02927921_01628</name>
</gene>
<dbReference type="Gene3D" id="3.30.950.30">
    <property type="entry name" value="Schlafen, AAA domain"/>
    <property type="match status" value="1"/>
</dbReference>
<dbReference type="EMBL" id="FPJE01000007">
    <property type="protein sequence ID" value="SFW42677.1"/>
    <property type="molecule type" value="Genomic_DNA"/>
</dbReference>
<evidence type="ECO:0000313" key="3">
    <source>
        <dbReference type="EMBL" id="SFW42677.1"/>
    </source>
</evidence>
<protein>
    <submittedName>
        <fullName evidence="3">Putative DNA-binding domain-containing protein</fullName>
    </submittedName>
</protein>
<dbReference type="STRING" id="1150368.SAMN02927921_01628"/>